<keyword evidence="9 10" id="KW-0472">Membrane</keyword>
<dbReference type="GO" id="GO:0009678">
    <property type="term" value="F:diphosphate hydrolysis-driven proton transmembrane transporter activity"/>
    <property type="evidence" value="ECO:0007669"/>
    <property type="project" value="UniProtKB-EC"/>
</dbReference>
<dbReference type="GO" id="GO:0012505">
    <property type="term" value="C:endomembrane system"/>
    <property type="evidence" value="ECO:0007669"/>
    <property type="project" value="UniProtKB-SubCell"/>
</dbReference>
<keyword evidence="3" id="KW-0813">Transport</keyword>
<keyword evidence="5" id="KW-0460">Magnesium</keyword>
<feature type="transmembrane region" description="Helical" evidence="10">
    <location>
        <begin position="178"/>
        <end position="198"/>
    </location>
</feature>
<protein>
    <recommendedName>
        <fullName evidence="2">H(+)-exporting diphosphatase</fullName>
        <ecNumber evidence="2">7.1.3.1</ecNumber>
    </recommendedName>
</protein>
<evidence type="ECO:0000256" key="1">
    <source>
        <dbReference type="ARBA" id="ARBA00004127"/>
    </source>
</evidence>
<dbReference type="InterPro" id="IPR004131">
    <property type="entry name" value="PPase-energised_H-pump"/>
</dbReference>
<gene>
    <name evidence="11" type="ORF">POCTA_138.1.T1620070</name>
</gene>
<dbReference type="NCBIfam" id="NF001960">
    <property type="entry name" value="PRK00733.3-5"/>
    <property type="match status" value="1"/>
</dbReference>
<evidence type="ECO:0000256" key="3">
    <source>
        <dbReference type="ARBA" id="ARBA00022448"/>
    </source>
</evidence>
<dbReference type="AlphaFoldDB" id="A0A8S1YM52"/>
<evidence type="ECO:0000256" key="7">
    <source>
        <dbReference type="ARBA" id="ARBA00022989"/>
    </source>
</evidence>
<dbReference type="GO" id="GO:0016020">
    <property type="term" value="C:membrane"/>
    <property type="evidence" value="ECO:0007669"/>
    <property type="project" value="InterPro"/>
</dbReference>
<keyword evidence="7 10" id="KW-1133">Transmembrane helix</keyword>
<feature type="transmembrane region" description="Helical" evidence="10">
    <location>
        <begin position="550"/>
        <end position="570"/>
    </location>
</feature>
<feature type="transmembrane region" description="Helical" evidence="10">
    <location>
        <begin position="97"/>
        <end position="122"/>
    </location>
</feature>
<dbReference type="Pfam" id="PF03030">
    <property type="entry name" value="H_PPase"/>
    <property type="match status" value="1"/>
</dbReference>
<feature type="transmembrane region" description="Helical" evidence="10">
    <location>
        <begin position="445"/>
        <end position="465"/>
    </location>
</feature>
<dbReference type="PANTHER" id="PTHR31998">
    <property type="entry name" value="K(+)-INSENSITIVE PYROPHOSPHATE-ENERGIZED PROTON PUMP"/>
    <property type="match status" value="1"/>
</dbReference>
<evidence type="ECO:0000256" key="10">
    <source>
        <dbReference type="SAM" id="Phobius"/>
    </source>
</evidence>
<accession>A0A8S1YM52</accession>
<keyword evidence="4 10" id="KW-0812">Transmembrane</keyword>
<feature type="transmembrane region" description="Helical" evidence="10">
    <location>
        <begin position="414"/>
        <end position="438"/>
    </location>
</feature>
<evidence type="ECO:0000256" key="9">
    <source>
        <dbReference type="ARBA" id="ARBA00023136"/>
    </source>
</evidence>
<evidence type="ECO:0000256" key="6">
    <source>
        <dbReference type="ARBA" id="ARBA00022967"/>
    </source>
</evidence>
<dbReference type="NCBIfam" id="TIGR01104">
    <property type="entry name" value="V_PPase"/>
    <property type="match status" value="1"/>
</dbReference>
<evidence type="ECO:0000256" key="4">
    <source>
        <dbReference type="ARBA" id="ARBA00022692"/>
    </source>
</evidence>
<feature type="transmembrane region" description="Helical" evidence="10">
    <location>
        <begin position="328"/>
        <end position="347"/>
    </location>
</feature>
<reference evidence="11" key="1">
    <citation type="submission" date="2021-01" db="EMBL/GenBank/DDBJ databases">
        <authorList>
            <consortium name="Genoscope - CEA"/>
            <person name="William W."/>
        </authorList>
    </citation>
    <scope>NUCLEOTIDE SEQUENCE</scope>
</reference>
<evidence type="ECO:0000256" key="5">
    <source>
        <dbReference type="ARBA" id="ARBA00022842"/>
    </source>
</evidence>
<feature type="transmembrane region" description="Helical" evidence="10">
    <location>
        <begin position="287"/>
        <end position="308"/>
    </location>
</feature>
<evidence type="ECO:0000313" key="11">
    <source>
        <dbReference type="EMBL" id="CAD8213557.1"/>
    </source>
</evidence>
<evidence type="ECO:0000313" key="12">
    <source>
        <dbReference type="Proteomes" id="UP000683925"/>
    </source>
</evidence>
<evidence type="ECO:0000256" key="2">
    <source>
        <dbReference type="ARBA" id="ARBA00013242"/>
    </source>
</evidence>
<feature type="transmembrane region" description="Helical" evidence="10">
    <location>
        <begin position="143"/>
        <end position="166"/>
    </location>
</feature>
<dbReference type="HAMAP" id="MF_01129">
    <property type="entry name" value="PPase_energized_pump"/>
    <property type="match status" value="1"/>
</dbReference>
<dbReference type="EMBL" id="CAJJDP010000164">
    <property type="protein sequence ID" value="CAD8213557.1"/>
    <property type="molecule type" value="Genomic_DNA"/>
</dbReference>
<dbReference type="PIRSF" id="PIRSF001265">
    <property type="entry name" value="H+-PPase"/>
    <property type="match status" value="1"/>
</dbReference>
<dbReference type="OMA" id="AEMSHMG"/>
<dbReference type="GO" id="GO:0004427">
    <property type="term" value="F:inorganic diphosphate phosphatase activity"/>
    <property type="evidence" value="ECO:0007669"/>
    <property type="project" value="InterPro"/>
</dbReference>
<proteinExistence type="inferred from homology"/>
<keyword evidence="8" id="KW-0406">Ion transport</keyword>
<dbReference type="EC" id="7.1.3.1" evidence="2"/>
<keyword evidence="6" id="KW-1278">Translocase</keyword>
<keyword evidence="12" id="KW-1185">Reference proteome</keyword>
<name>A0A8S1YM52_PAROT</name>
<organism evidence="11 12">
    <name type="scientific">Paramecium octaurelia</name>
    <dbReference type="NCBI Taxonomy" id="43137"/>
    <lineage>
        <taxon>Eukaryota</taxon>
        <taxon>Sar</taxon>
        <taxon>Alveolata</taxon>
        <taxon>Ciliophora</taxon>
        <taxon>Intramacronucleata</taxon>
        <taxon>Oligohymenophorea</taxon>
        <taxon>Peniculida</taxon>
        <taxon>Parameciidae</taxon>
        <taxon>Paramecium</taxon>
    </lineage>
</organism>
<sequence length="741" mass="78518">MEFVTALVFIFIACACGIAWAIFNWMAVHKIEIHHKHEGLNEKLQGDQQEKIETLLEIGEHITDGAKAFLKEEYTDCSVFIAIMAVALIFVSPWSTLAFVLGAATSMLCGYLGMAIATAANYRTAFCAITSLSDAFQMAYRGGCVMGFLLVSISLSILSLIIIIYNSVLVKDNNQEDLISMFDYVAAYGLGGSTFALFGRVGGGIYTKAADVGADLVGKVEKNLPEDSPKNPATIADNVGDNVGDIAGMGADLFGSFAESTCAALVVSSTQLRVITEQGPIIHIGQLMYPLMVSAFGIIICIAVSGYAVFIQKVTHINKIESSLKLQLLLSTLALSPILVGIAYWCLPSDFVMISATFEIEIGSLQPWHALVCSLMGLWSGLLIGYFTEYMTSHSYTPVREVAKACGTGAATNIIYGLALGYLSTIVPIVAIALTALLSMKLLSFYGVALAALGMLSNLTIGLAIDAYGPISDNAGGIAEMSELGEDVRTSTDALDAAGNTTAAIGKGFAIGSAALVSLSLYGGYLTRIQTYNKNGVYPYAEGAKIDDPIIFAMLLIGAMLPYAFSAFTMKSVGKAALQMVEEVRRQLHEHPGIYAGTEEPDFRACIAISTKASLKEMIPPGLLVIVTPTAVGLLFGPQAVAGLLPGALISGVQMAISASNTGGAWDNAKKYIEAGFYKNDLGEVKKKGSDEHKAAVIGDTVGDPLKDTSGPSLNILIKLMAILSLVLAETFCKTGWLYKD</sequence>
<dbReference type="OrthoDB" id="5210at2759"/>
<evidence type="ECO:0000256" key="8">
    <source>
        <dbReference type="ARBA" id="ARBA00023065"/>
    </source>
</evidence>
<dbReference type="Proteomes" id="UP000683925">
    <property type="component" value="Unassembled WGS sequence"/>
</dbReference>
<feature type="transmembrane region" description="Helical" evidence="10">
    <location>
        <begin position="368"/>
        <end position="388"/>
    </location>
</feature>
<feature type="transmembrane region" description="Helical" evidence="10">
    <location>
        <begin position="6"/>
        <end position="27"/>
    </location>
</feature>
<feature type="transmembrane region" description="Helical" evidence="10">
    <location>
        <begin position="74"/>
        <end position="91"/>
    </location>
</feature>
<comment type="caution">
    <text evidence="11">The sequence shown here is derived from an EMBL/GenBank/DDBJ whole genome shotgun (WGS) entry which is preliminary data.</text>
</comment>
<comment type="subcellular location">
    <subcellularLocation>
        <location evidence="1">Endomembrane system</location>
        <topology evidence="1">Multi-pass membrane protein</topology>
    </subcellularLocation>
</comment>